<feature type="transmembrane region" description="Helical" evidence="6">
    <location>
        <begin position="104"/>
        <end position="121"/>
    </location>
</feature>
<keyword evidence="5 6" id="KW-0472">Membrane</keyword>
<protein>
    <submittedName>
        <fullName evidence="8">Phosphate:Na+ symporter</fullName>
    </submittedName>
</protein>
<feature type="transmembrane region" description="Helical" evidence="6">
    <location>
        <begin position="238"/>
        <end position="260"/>
    </location>
</feature>
<dbReference type="SUPFAM" id="SSF109755">
    <property type="entry name" value="PhoU-like"/>
    <property type="match status" value="1"/>
</dbReference>
<dbReference type="Gene3D" id="1.20.58.220">
    <property type="entry name" value="Phosphate transport system protein phou homolog 2, domain 2"/>
    <property type="match status" value="1"/>
</dbReference>
<feature type="transmembrane region" description="Helical" evidence="6">
    <location>
        <begin position="46"/>
        <end position="72"/>
    </location>
</feature>
<dbReference type="AlphaFoldDB" id="A0A1H6LWJ3"/>
<organism evidence="8 9">
    <name type="scientific">Pseudomonas asplenii</name>
    <dbReference type="NCBI Taxonomy" id="53407"/>
    <lineage>
        <taxon>Bacteria</taxon>
        <taxon>Pseudomonadati</taxon>
        <taxon>Pseudomonadota</taxon>
        <taxon>Gammaproteobacteria</taxon>
        <taxon>Pseudomonadales</taxon>
        <taxon>Pseudomonadaceae</taxon>
        <taxon>Pseudomonas</taxon>
    </lineage>
</organism>
<keyword evidence="2" id="KW-1003">Cell membrane</keyword>
<gene>
    <name evidence="8" type="ORF">SAMN05216581_0455</name>
</gene>
<dbReference type="NCBIfam" id="NF037997">
    <property type="entry name" value="Na_Pi_symport"/>
    <property type="match status" value="1"/>
</dbReference>
<evidence type="ECO:0000313" key="8">
    <source>
        <dbReference type="EMBL" id="SEH90881.1"/>
    </source>
</evidence>
<dbReference type="NCBIfam" id="TIGR01013">
    <property type="entry name" value="2a58"/>
    <property type="match status" value="1"/>
</dbReference>
<evidence type="ECO:0000256" key="6">
    <source>
        <dbReference type="SAM" id="Phobius"/>
    </source>
</evidence>
<dbReference type="InterPro" id="IPR004633">
    <property type="entry name" value="NaPi_cotrn-rel/YqeW-like"/>
</dbReference>
<dbReference type="GO" id="GO:0044341">
    <property type="term" value="P:sodium-dependent phosphate transport"/>
    <property type="evidence" value="ECO:0007669"/>
    <property type="project" value="InterPro"/>
</dbReference>
<evidence type="ECO:0000259" key="7">
    <source>
        <dbReference type="Pfam" id="PF01895"/>
    </source>
</evidence>
<dbReference type="OrthoDB" id="5778511at2"/>
<dbReference type="GO" id="GO:0005886">
    <property type="term" value="C:plasma membrane"/>
    <property type="evidence" value="ECO:0007669"/>
    <property type="project" value="UniProtKB-SubCell"/>
</dbReference>
<name>A0A1H6LWJ3_9PSED</name>
<evidence type="ECO:0000256" key="4">
    <source>
        <dbReference type="ARBA" id="ARBA00022989"/>
    </source>
</evidence>
<feature type="transmembrane region" description="Helical" evidence="6">
    <location>
        <begin position="175"/>
        <end position="198"/>
    </location>
</feature>
<dbReference type="RefSeq" id="WP_010451730.1">
    <property type="nucleotide sequence ID" value="NZ_CP087202.1"/>
</dbReference>
<feature type="transmembrane region" description="Helical" evidence="6">
    <location>
        <begin position="280"/>
        <end position="305"/>
    </location>
</feature>
<feature type="transmembrane region" description="Helical" evidence="6">
    <location>
        <begin position="204"/>
        <end position="226"/>
    </location>
</feature>
<evidence type="ECO:0000256" key="5">
    <source>
        <dbReference type="ARBA" id="ARBA00023136"/>
    </source>
</evidence>
<feature type="domain" description="PhoU" evidence="7">
    <location>
        <begin position="340"/>
        <end position="425"/>
    </location>
</feature>
<evidence type="ECO:0000313" key="9">
    <source>
        <dbReference type="Proteomes" id="UP000182272"/>
    </source>
</evidence>
<dbReference type="PANTHER" id="PTHR10010">
    <property type="entry name" value="SOLUTE CARRIER FAMILY 34 SODIUM PHOSPHATE , MEMBER 2-RELATED"/>
    <property type="match status" value="1"/>
</dbReference>
<feature type="transmembrane region" description="Helical" evidence="6">
    <location>
        <begin position="6"/>
        <end position="25"/>
    </location>
</feature>
<dbReference type="Proteomes" id="UP000182272">
    <property type="component" value="Chromosome I"/>
</dbReference>
<proteinExistence type="predicted"/>
<dbReference type="InterPro" id="IPR038078">
    <property type="entry name" value="PhoU-like_sf"/>
</dbReference>
<dbReference type="InterPro" id="IPR003841">
    <property type="entry name" value="Na/Pi_transpt"/>
</dbReference>
<reference evidence="8 9" key="1">
    <citation type="submission" date="2016-10" db="EMBL/GenBank/DDBJ databases">
        <authorList>
            <person name="de Groot N.N."/>
        </authorList>
    </citation>
    <scope>NUCLEOTIDE SEQUENCE [LARGE SCALE GENOMIC DNA]</scope>
    <source>
        <strain evidence="8 9">LMG 2158</strain>
    </source>
</reference>
<evidence type="ECO:0000256" key="3">
    <source>
        <dbReference type="ARBA" id="ARBA00022692"/>
    </source>
</evidence>
<dbReference type="EMBL" id="LT629972">
    <property type="protein sequence ID" value="SEH90881.1"/>
    <property type="molecule type" value="Genomic_DNA"/>
</dbReference>
<dbReference type="GO" id="GO:0005436">
    <property type="term" value="F:sodium:phosphate symporter activity"/>
    <property type="evidence" value="ECO:0007669"/>
    <property type="project" value="InterPro"/>
</dbReference>
<dbReference type="PANTHER" id="PTHR10010:SF39">
    <property type="entry name" value="PHOU DOMAIN-CONTAINING PROTEIN"/>
    <property type="match status" value="1"/>
</dbReference>
<feature type="transmembrane region" description="Helical" evidence="6">
    <location>
        <begin position="133"/>
        <end position="154"/>
    </location>
</feature>
<accession>A0A1H6LWJ3</accession>
<evidence type="ECO:0000256" key="1">
    <source>
        <dbReference type="ARBA" id="ARBA00004651"/>
    </source>
</evidence>
<dbReference type="NCBIfam" id="TIGR00704">
    <property type="entry name" value="NaPi_cotrn_rel"/>
    <property type="match status" value="1"/>
</dbReference>
<comment type="subcellular location">
    <subcellularLocation>
        <location evidence="1">Cell membrane</location>
        <topology evidence="1">Multi-pass membrane protein</topology>
    </subcellularLocation>
</comment>
<keyword evidence="3 6" id="KW-0812">Transmembrane</keyword>
<dbReference type="Pfam" id="PF02690">
    <property type="entry name" value="Na_Pi_cotrans"/>
    <property type="match status" value="2"/>
</dbReference>
<keyword evidence="4 6" id="KW-1133">Transmembrane helix</keyword>
<sequence>MLTLLNLLSAVTLLIWGTHIVRTGILRVYGSNLRQVIGQNMARRPLAFVAGILVTALVQSSNATAMLVTSFVGQGLMALTPALATMLGADVGTALMARVLTFDLSWLSPLLIFLGVIFFLSRKQTRVGQLGRVGIGLGLIILALQLIVEAAAPITHAQGVKVVFASLTGDILLDALIGALFAMISYSSLAAVLLTATLAGAGVIGLPVAIGLVIGANIGSGVLAFLSTSMQNAAGRQVALGSLLYKLIGLLLIIPVLTPLVDWLDDLDFSPQEMVIGFHLLYNTVRCLVLLPSVGPMARLCAWLLPERPETNGKLKPRHLDPAALDTPGLALSNAARETLRLGDLIDNMLDAMLSVLRGQQTAVAIEMRRLSDDVEVLYNAVKLYLAQMPREDLGEQDSRRWAEIIELSINLKLAADLIERMLRKVQQQKTDKRRSFSEDGLEELAGLHRQLIDNLRLGLSVFLSADPESARQLLREKRRFRAQERRLAHAHVSRLQKKIVQSIETSSLHLELIADMKRLNSLFCSSAYVVLETSETGALASEETADITHSP</sequence>
<dbReference type="InterPro" id="IPR026022">
    <property type="entry name" value="PhoU_dom"/>
</dbReference>
<evidence type="ECO:0000256" key="2">
    <source>
        <dbReference type="ARBA" id="ARBA00022475"/>
    </source>
</evidence>
<dbReference type="Pfam" id="PF01895">
    <property type="entry name" value="PhoU"/>
    <property type="match status" value="1"/>
</dbReference>